<dbReference type="OrthoDB" id="9787654at2"/>
<dbReference type="Proteomes" id="UP000183859">
    <property type="component" value="Chromosome"/>
</dbReference>
<dbReference type="EMBL" id="CP016364">
    <property type="protein sequence ID" value="APG46721.1"/>
    <property type="molecule type" value="Genomic_DNA"/>
</dbReference>
<evidence type="ECO:0000313" key="3">
    <source>
        <dbReference type="EMBL" id="APG46721.1"/>
    </source>
</evidence>
<dbReference type="KEGG" id="php:PhaeoP97_01296"/>
<sequence length="216" mass="23814">MIVKAHHHFWKPDRSDYGWLSPELTILYREFLPGDLAPLFSRNGVGRTILVQAAPPNAETEFLLSLADETPSALGVVGWVDFAGHGAADDIARQAKHPKPVGLRPMIQGIPDDDWMLDPRLTSAFDAMVKHNLIFDTPALPRHLPRLRLLLQRHPQLQTVADHGAQPDLAPGAFDIWANDIALIAQDSDAYCTLPGLLTDAGEDWARSDITPTLIT</sequence>
<keyword evidence="4" id="KW-1185">Reference proteome</keyword>
<proteinExistence type="inferred from homology"/>
<dbReference type="InterPro" id="IPR052350">
    <property type="entry name" value="Metallo-dep_Lactonases"/>
</dbReference>
<dbReference type="AlphaFoldDB" id="A0A1L3I3N6"/>
<dbReference type="Pfam" id="PF04909">
    <property type="entry name" value="Amidohydro_2"/>
    <property type="match status" value="1"/>
</dbReference>
<dbReference type="PANTHER" id="PTHR43569">
    <property type="entry name" value="AMIDOHYDROLASE"/>
    <property type="match status" value="1"/>
</dbReference>
<keyword evidence="3" id="KW-0378">Hydrolase</keyword>
<dbReference type="InterPro" id="IPR032466">
    <property type="entry name" value="Metal_Hydrolase"/>
</dbReference>
<dbReference type="STRING" id="1844006.PhaeoP97_01296"/>
<accession>A0A1L3I3N6</accession>
<dbReference type="GO" id="GO:0016787">
    <property type="term" value="F:hydrolase activity"/>
    <property type="evidence" value="ECO:0007669"/>
    <property type="project" value="UniProtKB-KW"/>
</dbReference>
<feature type="domain" description="Amidohydrolase-related" evidence="2">
    <location>
        <begin position="5"/>
        <end position="211"/>
    </location>
</feature>
<name>A0A1L3I3N6_9RHOB</name>
<evidence type="ECO:0000313" key="4">
    <source>
        <dbReference type="Proteomes" id="UP000183859"/>
    </source>
</evidence>
<gene>
    <name evidence="3" type="ORF">PhaeoP97_01296</name>
</gene>
<comment type="similarity">
    <text evidence="1">Belongs to the metallo-dependent hydrolases superfamily.</text>
</comment>
<evidence type="ECO:0000256" key="1">
    <source>
        <dbReference type="ARBA" id="ARBA00038310"/>
    </source>
</evidence>
<organism evidence="3 4">
    <name type="scientific">Phaeobacter porticola</name>
    <dbReference type="NCBI Taxonomy" id="1844006"/>
    <lineage>
        <taxon>Bacteria</taxon>
        <taxon>Pseudomonadati</taxon>
        <taxon>Pseudomonadota</taxon>
        <taxon>Alphaproteobacteria</taxon>
        <taxon>Rhodobacterales</taxon>
        <taxon>Roseobacteraceae</taxon>
        <taxon>Phaeobacter</taxon>
    </lineage>
</organism>
<dbReference type="SUPFAM" id="SSF51556">
    <property type="entry name" value="Metallo-dependent hydrolases"/>
    <property type="match status" value="1"/>
</dbReference>
<protein>
    <submittedName>
        <fullName evidence="3">Putative metal-dependent hydrolase of the TIM-barrel fold protein</fullName>
    </submittedName>
</protein>
<dbReference type="Gene3D" id="3.20.20.140">
    <property type="entry name" value="Metal-dependent hydrolases"/>
    <property type="match status" value="1"/>
</dbReference>
<dbReference type="PANTHER" id="PTHR43569:SF2">
    <property type="entry name" value="AMIDOHYDROLASE-RELATED DOMAIN-CONTAINING PROTEIN"/>
    <property type="match status" value="1"/>
</dbReference>
<evidence type="ECO:0000259" key="2">
    <source>
        <dbReference type="Pfam" id="PF04909"/>
    </source>
</evidence>
<dbReference type="InterPro" id="IPR006680">
    <property type="entry name" value="Amidohydro-rel"/>
</dbReference>
<reference evidence="4" key="1">
    <citation type="submission" date="2016-07" db="EMBL/GenBank/DDBJ databases">
        <title>Phaeobacter portensis sp. nov., a tropodithietic acid producing bacterium isolated from a German harbor.</title>
        <authorList>
            <person name="Freese H.M."/>
            <person name="Bunk B."/>
            <person name="Breider S."/>
            <person name="Brinkhoff T."/>
        </authorList>
    </citation>
    <scope>NUCLEOTIDE SEQUENCE [LARGE SCALE GENOMIC DNA]</scope>
    <source>
        <strain evidence="4">P97</strain>
    </source>
</reference>